<keyword evidence="6" id="KW-1185">Reference proteome</keyword>
<dbReference type="Pfam" id="PF13531">
    <property type="entry name" value="SBP_bac_11"/>
    <property type="match status" value="1"/>
</dbReference>
<feature type="signal peptide" evidence="4">
    <location>
        <begin position="1"/>
        <end position="22"/>
    </location>
</feature>
<comment type="similarity">
    <text evidence="1">Belongs to the bacterial solute-binding protein ModA family.</text>
</comment>
<reference evidence="5" key="1">
    <citation type="submission" date="2022-02" db="EMBL/GenBank/DDBJ databases">
        <title>Coral-associated bacteria.</title>
        <authorList>
            <person name="Tang K."/>
            <person name="Wang X."/>
        </authorList>
    </citation>
    <scope>NUCLEOTIDE SEQUENCE</scope>
    <source>
        <strain evidence="5">SCSIO 43006</strain>
    </source>
</reference>
<dbReference type="PIRSF" id="PIRSF004846">
    <property type="entry name" value="ModA"/>
    <property type="match status" value="1"/>
</dbReference>
<evidence type="ECO:0000256" key="1">
    <source>
        <dbReference type="ARBA" id="ARBA00009175"/>
    </source>
</evidence>
<evidence type="ECO:0000256" key="4">
    <source>
        <dbReference type="SAM" id="SignalP"/>
    </source>
</evidence>
<sequence length="260" mass="28610">MVRRLSLLLSALLVAIALPVNADNCTLRVAVAASFRPALEEVLPEFERRHACVVQISSGSSGVLYQQIAHRAPFDLFLSADRERPELLEKQGGALGSSRQTYALGLLALWHPKSESNIEQLLQTWPDKIVLADPKVAPFGSAARQALQSLDLWKKKQTQLARAHNAGQAYLMLDSGNAQLGFVAASQMQAAGRDNYWLLPQHLYKPIEQQLLIPTQSRRPKEAQSLADYLRSGEVQAQLQHLGYGVLPTQDRSRDGGSGL</sequence>
<organism evidence="5 6">
    <name type="scientific">Microbulbifer variabilis</name>
    <dbReference type="NCBI Taxonomy" id="266805"/>
    <lineage>
        <taxon>Bacteria</taxon>
        <taxon>Pseudomonadati</taxon>
        <taxon>Pseudomonadota</taxon>
        <taxon>Gammaproteobacteria</taxon>
        <taxon>Cellvibrionales</taxon>
        <taxon>Microbulbiferaceae</taxon>
        <taxon>Microbulbifer</taxon>
    </lineage>
</organism>
<name>A0ABY4VH08_9GAMM</name>
<evidence type="ECO:0000256" key="3">
    <source>
        <dbReference type="ARBA" id="ARBA00022729"/>
    </source>
</evidence>
<feature type="chain" id="PRO_5047469184" evidence="4">
    <location>
        <begin position="23"/>
        <end position="260"/>
    </location>
</feature>
<dbReference type="PANTHER" id="PTHR30632:SF14">
    <property type="entry name" value="TUNGSTATE_MOLYBDATE_CHROMATE-BINDING PROTEIN MODA"/>
    <property type="match status" value="1"/>
</dbReference>
<protein>
    <submittedName>
        <fullName evidence="5">Molybdate ABC transporter substrate-binding protein</fullName>
    </submittedName>
</protein>
<dbReference type="NCBIfam" id="TIGR01256">
    <property type="entry name" value="modA"/>
    <property type="match status" value="1"/>
</dbReference>
<gene>
    <name evidence="5" type="primary">modA</name>
    <name evidence="5" type="ORF">MJO52_00850</name>
</gene>
<dbReference type="InterPro" id="IPR005950">
    <property type="entry name" value="ModA"/>
</dbReference>
<dbReference type="PANTHER" id="PTHR30632">
    <property type="entry name" value="MOLYBDATE-BINDING PERIPLASMIC PROTEIN"/>
    <property type="match status" value="1"/>
</dbReference>
<proteinExistence type="inferred from homology"/>
<accession>A0ABY4VH08</accession>
<keyword evidence="3 4" id="KW-0732">Signal</keyword>
<dbReference type="EMBL" id="CP092418">
    <property type="protein sequence ID" value="USD21722.1"/>
    <property type="molecule type" value="Genomic_DNA"/>
</dbReference>
<evidence type="ECO:0000256" key="2">
    <source>
        <dbReference type="ARBA" id="ARBA00022723"/>
    </source>
</evidence>
<dbReference type="RefSeq" id="WP_252084125.1">
    <property type="nucleotide sequence ID" value="NZ_CP092418.1"/>
</dbReference>
<dbReference type="CDD" id="cd13539">
    <property type="entry name" value="PBP2_AvModA"/>
    <property type="match status" value="1"/>
</dbReference>
<dbReference type="InterPro" id="IPR050682">
    <property type="entry name" value="ModA/WtpA"/>
</dbReference>
<keyword evidence="2" id="KW-0479">Metal-binding</keyword>
<evidence type="ECO:0000313" key="5">
    <source>
        <dbReference type="EMBL" id="USD21722.1"/>
    </source>
</evidence>
<dbReference type="InterPro" id="IPR044084">
    <property type="entry name" value="AvModA-like_subst-bd"/>
</dbReference>
<evidence type="ECO:0000313" key="6">
    <source>
        <dbReference type="Proteomes" id="UP001055658"/>
    </source>
</evidence>
<dbReference type="Proteomes" id="UP001055658">
    <property type="component" value="Chromosome"/>
</dbReference>
<dbReference type="SUPFAM" id="SSF53850">
    <property type="entry name" value="Periplasmic binding protein-like II"/>
    <property type="match status" value="1"/>
</dbReference>
<dbReference type="Gene3D" id="3.40.190.10">
    <property type="entry name" value="Periplasmic binding protein-like II"/>
    <property type="match status" value="2"/>
</dbReference>